<comment type="caution">
    <text evidence="10">The sequence shown here is derived from an EMBL/GenBank/DDBJ whole genome shotgun (WGS) entry which is preliminary data.</text>
</comment>
<evidence type="ECO:0000259" key="9">
    <source>
        <dbReference type="Pfam" id="PF04413"/>
    </source>
</evidence>
<dbReference type="EC" id="2.4.99.12" evidence="2 8"/>
<evidence type="ECO:0000313" key="11">
    <source>
        <dbReference type="Proteomes" id="UP000306552"/>
    </source>
</evidence>
<feature type="active site" description="Proton acceptor" evidence="7">
    <location>
        <position position="61"/>
    </location>
</feature>
<keyword evidence="8" id="KW-0812">Transmembrane</keyword>
<dbReference type="Proteomes" id="UP000306552">
    <property type="component" value="Unassembled WGS sequence"/>
</dbReference>
<sequence length="415" mass="47854">MRWIYNFFINGFQLLLPILGLFFKRLKTFRLERQQTKKELEYFIAQNQAPLIWVHVASLGEYEQVVPVIKALKPQFKNYKILLSFFSDSGYRIKKNNSVADFETYLPLDTQKQSQAFVNFVKPQFAIFVKYDIWPNFLRELHKQQIKTFLVAARFRPQQLYFKAYGRFFKHALMSFQHIFVQDQASGHLLNSINYTDWTLAGDTRYDRVYQQLSQDNTLAFMQDFKQNHDCMVCGSTWPEDEKALLPTLNDKSLALKFVIAPHQIKPETVNQFQKQLQKSSIKYSEIKTQDLSQYDILILDTVGLLTKVYAYANMAYVGGAMGKTGLHNILEPAAFGAPIIIGPNHEKFPEAKALQQVGGLAVVSKPSELQNIVHKLNDEQGLKTKMRKAAHDFIQDKKGATALTCKEILQNTSK</sequence>
<evidence type="ECO:0000256" key="3">
    <source>
        <dbReference type="ARBA" id="ARBA00019077"/>
    </source>
</evidence>
<keyword evidence="11" id="KW-1185">Reference proteome</keyword>
<comment type="pathway">
    <text evidence="1 8">Bacterial outer membrane biogenesis; LPS core biosynthesis.</text>
</comment>
<dbReference type="Pfam" id="PF04413">
    <property type="entry name" value="Glycos_transf_N"/>
    <property type="match status" value="1"/>
</dbReference>
<keyword evidence="8" id="KW-0472">Membrane</keyword>
<dbReference type="Gene3D" id="3.40.50.2000">
    <property type="entry name" value="Glycogen Phosphorylase B"/>
    <property type="match status" value="1"/>
</dbReference>
<evidence type="ECO:0000256" key="1">
    <source>
        <dbReference type="ARBA" id="ARBA00004713"/>
    </source>
</evidence>
<dbReference type="SUPFAM" id="SSF53756">
    <property type="entry name" value="UDP-Glycosyltransferase/glycogen phosphorylase"/>
    <property type="match status" value="1"/>
</dbReference>
<protein>
    <recommendedName>
        <fullName evidence="3 8">3-deoxy-D-manno-octulosonic acid transferase</fullName>
        <shortName evidence="8">Kdo transferase</shortName>
        <ecNumber evidence="2 8">2.4.99.12</ecNumber>
    </recommendedName>
    <alternativeName>
        <fullName evidence="5 8">Lipid IV(A) 3-deoxy-D-manno-octulosonic acid transferase</fullName>
    </alternativeName>
</protein>
<accession>A0A4U5TVN0</accession>
<dbReference type="OrthoDB" id="9789797at2"/>
<keyword evidence="8" id="KW-1133">Transmembrane helix</keyword>
<dbReference type="InterPro" id="IPR038107">
    <property type="entry name" value="Glycos_transf_N_sf"/>
</dbReference>
<dbReference type="Gene3D" id="3.40.50.11720">
    <property type="entry name" value="3-Deoxy-D-manno-octulosonic-acid transferase, N-terminal domain"/>
    <property type="match status" value="1"/>
</dbReference>
<feature type="domain" description="3-deoxy-D-manno-octulosonic-acid transferase N-terminal" evidence="9">
    <location>
        <begin position="42"/>
        <end position="207"/>
    </location>
</feature>
<dbReference type="InterPro" id="IPR007507">
    <property type="entry name" value="Glycos_transf_N"/>
</dbReference>
<dbReference type="AlphaFoldDB" id="A0A4U5TVN0"/>
<reference evidence="10 11" key="1">
    <citation type="submission" date="2019-04" db="EMBL/GenBank/DDBJ databases">
        <title>Psychroflexus halotolerans sp. nov., isolated from a marine solar saltern.</title>
        <authorList>
            <person name="Feng X."/>
        </authorList>
    </citation>
    <scope>NUCLEOTIDE SEQUENCE [LARGE SCALE GENOMIC DNA]</scope>
    <source>
        <strain evidence="10 11">WDS2C27</strain>
    </source>
</reference>
<dbReference type="EMBL" id="SWMU01000001">
    <property type="protein sequence ID" value="TKS57278.1"/>
    <property type="molecule type" value="Genomic_DNA"/>
</dbReference>
<evidence type="ECO:0000256" key="7">
    <source>
        <dbReference type="PIRSR" id="PIRSR639901-1"/>
    </source>
</evidence>
<dbReference type="GO" id="GO:0043842">
    <property type="term" value="F:Kdo transferase activity"/>
    <property type="evidence" value="ECO:0007669"/>
    <property type="project" value="UniProtKB-EC"/>
</dbReference>
<keyword evidence="4 8" id="KW-0808">Transferase</keyword>
<organism evidence="10 11">
    <name type="scientific">Mesohalobacter halotolerans</name>
    <dbReference type="NCBI Taxonomy" id="1883405"/>
    <lineage>
        <taxon>Bacteria</taxon>
        <taxon>Pseudomonadati</taxon>
        <taxon>Bacteroidota</taxon>
        <taxon>Flavobacteriia</taxon>
        <taxon>Flavobacteriales</taxon>
        <taxon>Flavobacteriaceae</taxon>
        <taxon>Mesohalobacter</taxon>
    </lineage>
</organism>
<dbReference type="RefSeq" id="WP_138930981.1">
    <property type="nucleotide sequence ID" value="NZ_SWMU01000001.1"/>
</dbReference>
<comment type="similarity">
    <text evidence="8">Belongs to the glycosyltransferase group 1 family.</text>
</comment>
<dbReference type="GO" id="GO:0009244">
    <property type="term" value="P:lipopolysaccharide core region biosynthetic process"/>
    <property type="evidence" value="ECO:0007669"/>
    <property type="project" value="UniProtKB-UniRule"/>
</dbReference>
<evidence type="ECO:0000256" key="2">
    <source>
        <dbReference type="ARBA" id="ARBA00012621"/>
    </source>
</evidence>
<proteinExistence type="inferred from homology"/>
<evidence type="ECO:0000313" key="10">
    <source>
        <dbReference type="EMBL" id="TKS57278.1"/>
    </source>
</evidence>
<evidence type="ECO:0000256" key="6">
    <source>
        <dbReference type="ARBA" id="ARBA00049183"/>
    </source>
</evidence>
<keyword evidence="8" id="KW-1003">Cell membrane</keyword>
<dbReference type="InterPro" id="IPR039901">
    <property type="entry name" value="Kdotransferase"/>
</dbReference>
<evidence type="ECO:0000256" key="8">
    <source>
        <dbReference type="RuleBase" id="RU365103"/>
    </source>
</evidence>
<name>A0A4U5TVN0_9FLAO</name>
<evidence type="ECO:0000256" key="5">
    <source>
        <dbReference type="ARBA" id="ARBA00031445"/>
    </source>
</evidence>
<dbReference type="GO" id="GO:0009245">
    <property type="term" value="P:lipid A biosynthetic process"/>
    <property type="evidence" value="ECO:0007669"/>
    <property type="project" value="TreeGrafter"/>
</dbReference>
<comment type="function">
    <text evidence="8">Involved in lipopolysaccharide (LPS) biosynthesis. Catalyzes the transfer of 3-deoxy-D-manno-octulosonate (Kdo) residue(s) from CMP-Kdo to lipid IV(A), the tetraacyldisaccharide-1,4'-bisphosphate precursor of lipid A.</text>
</comment>
<gene>
    <name evidence="10" type="ORF">FCN74_02335</name>
</gene>
<keyword evidence="8" id="KW-0448">Lipopolysaccharide biosynthesis</keyword>
<dbReference type="PANTHER" id="PTHR42755:SF1">
    <property type="entry name" value="3-DEOXY-D-MANNO-OCTULOSONIC ACID TRANSFERASE, MITOCHONDRIAL-RELATED"/>
    <property type="match status" value="1"/>
</dbReference>
<dbReference type="GO" id="GO:0005886">
    <property type="term" value="C:plasma membrane"/>
    <property type="evidence" value="ECO:0007669"/>
    <property type="project" value="UniProtKB-SubCell"/>
</dbReference>
<dbReference type="UniPathway" id="UPA00958"/>
<comment type="catalytic activity">
    <reaction evidence="6 8">
        <text>lipid IVA (E. coli) + CMP-3-deoxy-beta-D-manno-octulosonate = alpha-Kdo-(2-&gt;6)-lipid IVA (E. coli) + CMP + H(+)</text>
        <dbReference type="Rhea" id="RHEA:28066"/>
        <dbReference type="ChEBI" id="CHEBI:15378"/>
        <dbReference type="ChEBI" id="CHEBI:58603"/>
        <dbReference type="ChEBI" id="CHEBI:60364"/>
        <dbReference type="ChEBI" id="CHEBI:60377"/>
        <dbReference type="ChEBI" id="CHEBI:85987"/>
        <dbReference type="EC" id="2.4.99.12"/>
    </reaction>
</comment>
<evidence type="ECO:0000256" key="4">
    <source>
        <dbReference type="ARBA" id="ARBA00022679"/>
    </source>
</evidence>
<feature type="transmembrane region" description="Helical" evidence="8">
    <location>
        <begin position="6"/>
        <end position="23"/>
    </location>
</feature>
<comment type="subcellular location">
    <subcellularLocation>
        <location evidence="8">Cell membrane</location>
    </subcellularLocation>
</comment>
<dbReference type="PANTHER" id="PTHR42755">
    <property type="entry name" value="3-DEOXY-MANNO-OCTULOSONATE CYTIDYLYLTRANSFERASE"/>
    <property type="match status" value="1"/>
</dbReference>